<dbReference type="AlphaFoldDB" id="A0A6C0JWB7"/>
<evidence type="ECO:0000313" key="1">
    <source>
        <dbReference type="EMBL" id="QHU10052.1"/>
    </source>
</evidence>
<name>A0A6C0JWB7_9ZZZZ</name>
<reference evidence="1" key="1">
    <citation type="journal article" date="2020" name="Nature">
        <title>Giant virus diversity and host interactions through global metagenomics.</title>
        <authorList>
            <person name="Schulz F."/>
            <person name="Roux S."/>
            <person name="Paez-Espino D."/>
            <person name="Jungbluth S."/>
            <person name="Walsh D.A."/>
            <person name="Denef V.J."/>
            <person name="McMahon K.D."/>
            <person name="Konstantinidis K.T."/>
            <person name="Eloe-Fadrosh E.A."/>
            <person name="Kyrpides N.C."/>
            <person name="Woyke T."/>
        </authorList>
    </citation>
    <scope>NUCLEOTIDE SEQUENCE</scope>
    <source>
        <strain evidence="1">GVMAG-S-1101164-67</strain>
    </source>
</reference>
<accession>A0A6C0JWB7</accession>
<proteinExistence type="predicted"/>
<protein>
    <submittedName>
        <fullName evidence="1">Uncharacterized protein</fullName>
    </submittedName>
</protein>
<dbReference type="EMBL" id="MN740749">
    <property type="protein sequence ID" value="QHU10052.1"/>
    <property type="molecule type" value="Genomic_DNA"/>
</dbReference>
<organism evidence="1">
    <name type="scientific">viral metagenome</name>
    <dbReference type="NCBI Taxonomy" id="1070528"/>
    <lineage>
        <taxon>unclassified sequences</taxon>
        <taxon>metagenomes</taxon>
        <taxon>organismal metagenomes</taxon>
    </lineage>
</organism>
<sequence>MNNICMEYILLNMFSNGVELTTAYPTIVDKPKSIYGYQTHNLYKDYPPMMSDGRVIVASWQPESVVNDNLVKMAGVTSNWQYRQYLTHNANIIMRQDMAETMNDIGYIARYAEAPKTPYTPPYTYKSYLDKTNVYGYEQSDLKDLYFSKEELNARKVSPAITQDQLIARSKFM</sequence>